<protein>
    <submittedName>
        <fullName evidence="1">Uncharacterized protein</fullName>
    </submittedName>
</protein>
<evidence type="ECO:0000313" key="2">
    <source>
        <dbReference type="Proteomes" id="UP000231658"/>
    </source>
</evidence>
<organism evidence="1 2">
    <name type="scientific">Candidatus Terasakiella magnetica</name>
    <dbReference type="NCBI Taxonomy" id="1867952"/>
    <lineage>
        <taxon>Bacteria</taxon>
        <taxon>Pseudomonadati</taxon>
        <taxon>Pseudomonadota</taxon>
        <taxon>Alphaproteobacteria</taxon>
        <taxon>Rhodospirillales</taxon>
        <taxon>Terasakiellaceae</taxon>
        <taxon>Terasakiella</taxon>
    </lineage>
</organism>
<dbReference type="RefSeq" id="WP_069188645.1">
    <property type="nucleotide sequence ID" value="NZ_FLYE01000013.1"/>
</dbReference>
<dbReference type="STRING" id="1867952.MTBPR1_200021"/>
<gene>
    <name evidence="1" type="ORF">MTBPR1_200021</name>
</gene>
<dbReference type="AlphaFoldDB" id="A0A1C3RGX7"/>
<name>A0A1C3RGX7_9PROT</name>
<sequence length="180" mass="21120">MNFNADEILKNSEALIPPQQLPWFHEGIGDGIQAFRKNKRYDPELIHFVNDDQKRAYVKGYTTAIRIEHELSLDAVRELEAIWDYPHKVEVHPNQNKFDDFIAKRSTDIPCDFKIHFERGFNMTCYDKKREHFFTDEQKSEFLSQMNEAFSKGAEAGYDAQCDNFEGTNKFQTGEVWGEL</sequence>
<keyword evidence="2" id="KW-1185">Reference proteome</keyword>
<proteinExistence type="predicted"/>
<accession>A0A1C3RGX7</accession>
<evidence type="ECO:0000313" key="1">
    <source>
        <dbReference type="EMBL" id="SCA56541.1"/>
    </source>
</evidence>
<reference evidence="1 2" key="1">
    <citation type="submission" date="2016-07" db="EMBL/GenBank/DDBJ databases">
        <authorList>
            <person name="Lefevre C.T."/>
        </authorList>
    </citation>
    <scope>NUCLEOTIDE SEQUENCE [LARGE SCALE GENOMIC DNA]</scope>
    <source>
        <strain evidence="1">PR1</strain>
    </source>
</reference>
<dbReference type="Proteomes" id="UP000231658">
    <property type="component" value="Unassembled WGS sequence"/>
</dbReference>
<dbReference type="EMBL" id="FLYE01000013">
    <property type="protein sequence ID" value="SCA56541.1"/>
    <property type="molecule type" value="Genomic_DNA"/>
</dbReference>